<feature type="domain" description="Imm-5-like" evidence="1">
    <location>
        <begin position="24"/>
        <end position="144"/>
    </location>
</feature>
<keyword evidence="3" id="KW-1185">Reference proteome</keyword>
<evidence type="ECO:0000313" key="2">
    <source>
        <dbReference type="EMBL" id="MDR6536405.1"/>
    </source>
</evidence>
<comment type="caution">
    <text evidence="2">The sequence shown here is derived from an EMBL/GenBank/DDBJ whole genome shotgun (WGS) entry which is preliminary data.</text>
</comment>
<dbReference type="RefSeq" id="WP_309901385.1">
    <property type="nucleotide sequence ID" value="NZ_JAVDRF010000004.1"/>
</dbReference>
<organism evidence="2 3">
    <name type="scientific">Variovorax soli</name>
    <dbReference type="NCBI Taxonomy" id="376815"/>
    <lineage>
        <taxon>Bacteria</taxon>
        <taxon>Pseudomonadati</taxon>
        <taxon>Pseudomonadota</taxon>
        <taxon>Betaproteobacteria</taxon>
        <taxon>Burkholderiales</taxon>
        <taxon>Comamonadaceae</taxon>
        <taxon>Variovorax</taxon>
    </lineage>
</organism>
<dbReference type="EMBL" id="JAVDRF010000004">
    <property type="protein sequence ID" value="MDR6536405.1"/>
    <property type="molecule type" value="Genomic_DNA"/>
</dbReference>
<evidence type="ECO:0000259" key="1">
    <source>
        <dbReference type="Pfam" id="PF21805"/>
    </source>
</evidence>
<reference evidence="2 3" key="1">
    <citation type="submission" date="2023-07" db="EMBL/GenBank/DDBJ databases">
        <title>Sorghum-associated microbial communities from plants grown in Nebraska, USA.</title>
        <authorList>
            <person name="Schachtman D."/>
        </authorList>
    </citation>
    <scope>NUCLEOTIDE SEQUENCE [LARGE SCALE GENOMIC DNA]</scope>
    <source>
        <strain evidence="2 3">DS1781</strain>
    </source>
</reference>
<dbReference type="Proteomes" id="UP001184230">
    <property type="component" value="Unassembled WGS sequence"/>
</dbReference>
<proteinExistence type="predicted"/>
<dbReference type="Pfam" id="PF21805">
    <property type="entry name" value="Imm5_like"/>
    <property type="match status" value="1"/>
</dbReference>
<evidence type="ECO:0000313" key="3">
    <source>
        <dbReference type="Proteomes" id="UP001184230"/>
    </source>
</evidence>
<gene>
    <name evidence="2" type="ORF">J2739_002178</name>
</gene>
<sequence>MTDPLSSALKACESRSAQPEALRFAFACECVERVRHLLEDEAVVRCLDTLVDYLAGQADRHALDRAALEAAALASQHQGSRSLDGVGHAAVSASYAVANALAGRAVQAADYAAYALVYGDGGYGAVCDPESFGPEKSWQLSRLEHLANALEDPGGMR</sequence>
<dbReference type="InterPro" id="IPR048667">
    <property type="entry name" value="Imm5-like"/>
</dbReference>
<name>A0ABU1ND64_9BURK</name>
<protein>
    <recommendedName>
        <fullName evidence="1">Imm-5-like domain-containing protein</fullName>
    </recommendedName>
</protein>
<accession>A0ABU1ND64</accession>